<sequence length="512" mass="56185">MAFVEMDGLLDEVPLTALYFQRPNLSCKGGISSTLSLGLSYCAFSSVSSICNACLGTTAPNTSGRRRSVLLLALAVMLALYFQYSLAPAILGNNSGWWGIFRSIPGLGRLISASWTDGCEIYLKEGESVDQLPRSYEECVGKAGVYRPTFCAFLFFSIASIASYFKPSLNRSVWPAKYSIYLLLVMSSVFVSNHPLFSGIFLHLSRVGAMIFVVIQQVILIDLAYNWNDAWVSKADACDRLEWGSGAKWLRATIAACVSLYVFSFVGIGLLYHFFGGCGENTAIISLTLVGIISVTILQLSGTEGSLLTSSIISLYAVYLGYSSVSKNPHGVCNPQLAKDNDSWDIFIGLLLTCISLAWTGWSWTAEDRFTAGGVKKTHSLGSSAATFRRGHDALLDLDDPFLEYHDNDMPPSGLALHNTVDDFEQLHSPSEVWKLNVVLTLISCWIAMLLTGWGSMYRDPVEEEGVQIHTAANPEVGKLNMVMIAVSQWVALLLYSWTLLAPRLFPDRDFS</sequence>
<feature type="transmembrane region" description="Helical" evidence="6">
    <location>
        <begin position="281"/>
        <end position="300"/>
    </location>
</feature>
<feature type="transmembrane region" description="Helical" evidence="6">
    <location>
        <begin position="145"/>
        <end position="166"/>
    </location>
</feature>
<keyword evidence="8" id="KW-1185">Reference proteome</keyword>
<dbReference type="EMBL" id="JABMIG020000020">
    <property type="protein sequence ID" value="KAL3802409.1"/>
    <property type="molecule type" value="Genomic_DNA"/>
</dbReference>
<evidence type="ECO:0000256" key="1">
    <source>
        <dbReference type="ARBA" id="ARBA00004141"/>
    </source>
</evidence>
<keyword evidence="3 6" id="KW-0812">Transmembrane</keyword>
<evidence type="ECO:0000313" key="7">
    <source>
        <dbReference type="EMBL" id="KAL3802409.1"/>
    </source>
</evidence>
<name>A0ABD3QQZ5_9STRA</name>
<feature type="transmembrane region" description="Helical" evidence="6">
    <location>
        <begin position="69"/>
        <end position="91"/>
    </location>
</feature>
<comment type="subcellular location">
    <subcellularLocation>
        <location evidence="1">Membrane</location>
        <topology evidence="1">Multi-pass membrane protein</topology>
    </subcellularLocation>
</comment>
<proteinExistence type="inferred from homology"/>
<organism evidence="7 8">
    <name type="scientific">Cyclotella cryptica</name>
    <dbReference type="NCBI Taxonomy" id="29204"/>
    <lineage>
        <taxon>Eukaryota</taxon>
        <taxon>Sar</taxon>
        <taxon>Stramenopiles</taxon>
        <taxon>Ochrophyta</taxon>
        <taxon>Bacillariophyta</taxon>
        <taxon>Coscinodiscophyceae</taxon>
        <taxon>Thalassiosirophycidae</taxon>
        <taxon>Stephanodiscales</taxon>
        <taxon>Stephanodiscaceae</taxon>
        <taxon>Cyclotella</taxon>
    </lineage>
</organism>
<accession>A0ABD3QQZ5</accession>
<feature type="transmembrane region" description="Helical" evidence="6">
    <location>
        <begin position="482"/>
        <end position="502"/>
    </location>
</feature>
<evidence type="ECO:0000256" key="5">
    <source>
        <dbReference type="ARBA" id="ARBA00023136"/>
    </source>
</evidence>
<keyword evidence="4 6" id="KW-1133">Transmembrane helix</keyword>
<dbReference type="Pfam" id="PF03348">
    <property type="entry name" value="Serinc"/>
    <property type="match status" value="1"/>
</dbReference>
<evidence type="ECO:0000313" key="8">
    <source>
        <dbReference type="Proteomes" id="UP001516023"/>
    </source>
</evidence>
<comment type="similarity">
    <text evidence="2">Belongs to the TDE1 family.</text>
</comment>
<dbReference type="PANTHER" id="PTHR10383:SF9">
    <property type="entry name" value="SERINE INCORPORATOR, ISOFORM F"/>
    <property type="match status" value="1"/>
</dbReference>
<feature type="transmembrane region" description="Helical" evidence="6">
    <location>
        <begin position="346"/>
        <end position="366"/>
    </location>
</feature>
<keyword evidence="5 6" id="KW-0472">Membrane</keyword>
<feature type="transmembrane region" description="Helical" evidence="6">
    <location>
        <begin position="249"/>
        <end position="275"/>
    </location>
</feature>
<dbReference type="InterPro" id="IPR005016">
    <property type="entry name" value="TDE1/TMS"/>
</dbReference>
<feature type="transmembrane region" description="Helical" evidence="6">
    <location>
        <begin position="307"/>
        <end position="326"/>
    </location>
</feature>
<evidence type="ECO:0000256" key="3">
    <source>
        <dbReference type="ARBA" id="ARBA00022692"/>
    </source>
</evidence>
<evidence type="ECO:0000256" key="4">
    <source>
        <dbReference type="ARBA" id="ARBA00022989"/>
    </source>
</evidence>
<gene>
    <name evidence="7" type="ORF">HJC23_007234</name>
</gene>
<dbReference type="AlphaFoldDB" id="A0ABD3QQZ5"/>
<comment type="caution">
    <text evidence="7">The sequence shown here is derived from an EMBL/GenBank/DDBJ whole genome shotgun (WGS) entry which is preliminary data.</text>
</comment>
<evidence type="ECO:0008006" key="9">
    <source>
        <dbReference type="Google" id="ProtNLM"/>
    </source>
</evidence>
<dbReference type="GO" id="GO:0016020">
    <property type="term" value="C:membrane"/>
    <property type="evidence" value="ECO:0007669"/>
    <property type="project" value="UniProtKB-SubCell"/>
</dbReference>
<evidence type="ECO:0000256" key="6">
    <source>
        <dbReference type="SAM" id="Phobius"/>
    </source>
</evidence>
<feature type="transmembrane region" description="Helical" evidence="6">
    <location>
        <begin position="436"/>
        <end position="455"/>
    </location>
</feature>
<evidence type="ECO:0000256" key="2">
    <source>
        <dbReference type="ARBA" id="ARBA00006665"/>
    </source>
</evidence>
<dbReference type="PANTHER" id="PTHR10383">
    <property type="entry name" value="SERINE INCORPORATOR"/>
    <property type="match status" value="1"/>
</dbReference>
<protein>
    <recommendedName>
        <fullName evidence="9">Serine incorporator</fullName>
    </recommendedName>
</protein>
<dbReference type="Proteomes" id="UP001516023">
    <property type="component" value="Unassembled WGS sequence"/>
</dbReference>
<feature type="transmembrane region" description="Helical" evidence="6">
    <location>
        <begin position="207"/>
        <end position="228"/>
    </location>
</feature>
<reference evidence="7 8" key="1">
    <citation type="journal article" date="2020" name="G3 (Bethesda)">
        <title>Improved Reference Genome for Cyclotella cryptica CCMP332, a Model for Cell Wall Morphogenesis, Salinity Adaptation, and Lipid Production in Diatoms (Bacillariophyta).</title>
        <authorList>
            <person name="Roberts W.R."/>
            <person name="Downey K.M."/>
            <person name="Ruck E.C."/>
            <person name="Traller J.C."/>
            <person name="Alverson A.J."/>
        </authorList>
    </citation>
    <scope>NUCLEOTIDE SEQUENCE [LARGE SCALE GENOMIC DNA]</scope>
    <source>
        <strain evidence="7 8">CCMP332</strain>
    </source>
</reference>
<feature type="transmembrane region" description="Helical" evidence="6">
    <location>
        <begin position="178"/>
        <end position="201"/>
    </location>
</feature>